<dbReference type="SUPFAM" id="SSF81324">
    <property type="entry name" value="Voltage-gated potassium channels"/>
    <property type="match status" value="1"/>
</dbReference>
<dbReference type="RefSeq" id="WP_189005741.1">
    <property type="nucleotide sequence ID" value="NZ_BMOD01000020.1"/>
</dbReference>
<gene>
    <name evidence="3" type="ORF">GCM10008938_39650</name>
</gene>
<feature type="transmembrane region" description="Helical" evidence="1">
    <location>
        <begin position="135"/>
        <end position="162"/>
    </location>
</feature>
<evidence type="ECO:0000313" key="3">
    <source>
        <dbReference type="EMBL" id="GGJ49755.1"/>
    </source>
</evidence>
<evidence type="ECO:0000313" key="4">
    <source>
        <dbReference type="Proteomes" id="UP000632222"/>
    </source>
</evidence>
<dbReference type="Pfam" id="PF07885">
    <property type="entry name" value="Ion_trans_2"/>
    <property type="match status" value="1"/>
</dbReference>
<feature type="transmembrane region" description="Helical" evidence="1">
    <location>
        <begin position="105"/>
        <end position="123"/>
    </location>
</feature>
<organism evidence="3 4">
    <name type="scientific">Deinococcus roseus</name>
    <dbReference type="NCBI Taxonomy" id="392414"/>
    <lineage>
        <taxon>Bacteria</taxon>
        <taxon>Thermotogati</taxon>
        <taxon>Deinococcota</taxon>
        <taxon>Deinococci</taxon>
        <taxon>Deinococcales</taxon>
        <taxon>Deinococcaceae</taxon>
        <taxon>Deinococcus</taxon>
    </lineage>
</organism>
<reference evidence="4" key="1">
    <citation type="journal article" date="2019" name="Int. J. Syst. Evol. Microbiol.">
        <title>The Global Catalogue of Microorganisms (GCM) 10K type strain sequencing project: providing services to taxonomists for standard genome sequencing and annotation.</title>
        <authorList>
            <consortium name="The Broad Institute Genomics Platform"/>
            <consortium name="The Broad Institute Genome Sequencing Center for Infectious Disease"/>
            <person name="Wu L."/>
            <person name="Ma J."/>
        </authorList>
    </citation>
    <scope>NUCLEOTIDE SEQUENCE [LARGE SCALE GENOMIC DNA]</scope>
    <source>
        <strain evidence="4">JCM 14370</strain>
    </source>
</reference>
<keyword evidence="1" id="KW-0472">Membrane</keyword>
<dbReference type="InterPro" id="IPR013099">
    <property type="entry name" value="K_chnl_dom"/>
</dbReference>
<keyword evidence="4" id="KW-1185">Reference proteome</keyword>
<feature type="domain" description="Potassium channel" evidence="2">
    <location>
        <begin position="79"/>
        <end position="159"/>
    </location>
</feature>
<feature type="transmembrane region" description="Helical" evidence="1">
    <location>
        <begin position="70"/>
        <end position="93"/>
    </location>
</feature>
<evidence type="ECO:0000259" key="2">
    <source>
        <dbReference type="Pfam" id="PF07885"/>
    </source>
</evidence>
<comment type="caution">
    <text evidence="3">The sequence shown here is derived from an EMBL/GenBank/DDBJ whole genome shotgun (WGS) entry which is preliminary data.</text>
</comment>
<dbReference type="Proteomes" id="UP000632222">
    <property type="component" value="Unassembled WGS sequence"/>
</dbReference>
<keyword evidence="1" id="KW-1133">Transmembrane helix</keyword>
<dbReference type="Gene3D" id="1.10.287.70">
    <property type="match status" value="1"/>
</dbReference>
<feature type="transmembrane region" description="Helical" evidence="1">
    <location>
        <begin position="6"/>
        <end position="28"/>
    </location>
</feature>
<keyword evidence="1" id="KW-0812">Transmembrane</keyword>
<evidence type="ECO:0000256" key="1">
    <source>
        <dbReference type="SAM" id="Phobius"/>
    </source>
</evidence>
<name>A0ABQ2DA71_9DEIO</name>
<protein>
    <recommendedName>
        <fullName evidence="2">Potassium channel domain-containing protein</fullName>
    </recommendedName>
</protein>
<sequence length="358" mass="40086">MTMHNFYPLLGAILLFLLAWDVFATVFIPRGLSGPFTQNSHHLFWKLWHRLNNAGTQKARRRLSRLGPMLVVVTVLVWALLLWLGFALIFYPYAAGFHHGTHSPSNWITAVYVSGYSVTTLGVGDIVPTDGNMRILSVVAAGSGFILISIAVTYLLSFYAALGRVTALAYEIHRFLGKSDGFRPVDVVITAVTANCIEELTNWLADIGTKLSEVLMAEQQYTLLNYFHEPDDMALPMALTEVLELTTLCRSVLSPEAYPSLANGLVTAGTERLTRGYFEALARKFGGVVELHPEASQNRKMHFDHVRQELERAGVELRDPEEAWNIYNTMRQGWEIPCHTIRVLFGYPGFSGLELRVP</sequence>
<proteinExistence type="predicted"/>
<dbReference type="EMBL" id="BMOD01000020">
    <property type="protein sequence ID" value="GGJ49755.1"/>
    <property type="molecule type" value="Genomic_DNA"/>
</dbReference>
<accession>A0ABQ2DA71</accession>